<proteinExistence type="predicted"/>
<protein>
    <submittedName>
        <fullName evidence="2">Uncharacterized protein</fullName>
    </submittedName>
</protein>
<keyword evidence="1" id="KW-1133">Transmembrane helix</keyword>
<feature type="transmembrane region" description="Helical" evidence="1">
    <location>
        <begin position="33"/>
        <end position="53"/>
    </location>
</feature>
<evidence type="ECO:0000256" key="1">
    <source>
        <dbReference type="SAM" id="Phobius"/>
    </source>
</evidence>
<gene>
    <name evidence="2" type="ORF">DW172_03270</name>
</gene>
<evidence type="ECO:0000313" key="2">
    <source>
        <dbReference type="EMBL" id="RHI25716.1"/>
    </source>
</evidence>
<dbReference type="Proteomes" id="UP000285865">
    <property type="component" value="Unassembled WGS sequence"/>
</dbReference>
<keyword evidence="1" id="KW-0472">Membrane</keyword>
<comment type="caution">
    <text evidence="2">The sequence shown here is derived from an EMBL/GenBank/DDBJ whole genome shotgun (WGS) entry which is preliminary data.</text>
</comment>
<name>A0A414ZR44_9FIRM</name>
<reference evidence="2 3" key="1">
    <citation type="submission" date="2018-08" db="EMBL/GenBank/DDBJ databases">
        <title>A genome reference for cultivated species of the human gut microbiota.</title>
        <authorList>
            <person name="Zou Y."/>
            <person name="Xue W."/>
            <person name="Luo G."/>
        </authorList>
    </citation>
    <scope>NUCLEOTIDE SEQUENCE [LARGE SCALE GENOMIC DNA]</scope>
    <source>
        <strain evidence="2 3">AM16-11</strain>
    </source>
</reference>
<dbReference type="AlphaFoldDB" id="A0A414ZR44"/>
<organism evidence="2 3">
    <name type="scientific">Agathobacter rectalis</name>
    <dbReference type="NCBI Taxonomy" id="39491"/>
    <lineage>
        <taxon>Bacteria</taxon>
        <taxon>Bacillati</taxon>
        <taxon>Bacillota</taxon>
        <taxon>Clostridia</taxon>
        <taxon>Lachnospirales</taxon>
        <taxon>Lachnospiraceae</taxon>
        <taxon>Agathobacter</taxon>
    </lineage>
</organism>
<evidence type="ECO:0000313" key="3">
    <source>
        <dbReference type="Proteomes" id="UP000285865"/>
    </source>
</evidence>
<keyword evidence="1" id="KW-0812">Transmembrane</keyword>
<accession>A0A414ZR44</accession>
<sequence length="64" mass="7532">MMKLIVRQIAFFGCGFLIPHIMSNYNHGHYRLMVIDIVLAIICLIFGIVRLVIDTKEELKYDEY</sequence>
<dbReference type="EMBL" id="QRKN01000001">
    <property type="protein sequence ID" value="RHI25716.1"/>
    <property type="molecule type" value="Genomic_DNA"/>
</dbReference>